<dbReference type="InterPro" id="IPR051734">
    <property type="entry name" value="VapB_TA_antitoxins"/>
</dbReference>
<evidence type="ECO:0000313" key="2">
    <source>
        <dbReference type="Proteomes" id="UP000297609"/>
    </source>
</evidence>
<dbReference type="PANTHER" id="PTHR37550:SF3">
    <property type="entry name" value="ANTITOXIN VAPB1"/>
    <property type="match status" value="1"/>
</dbReference>
<dbReference type="AlphaFoldDB" id="A0A4R9JT97"/>
<comment type="caution">
    <text evidence="1">The sequence shown here is derived from an EMBL/GenBank/DDBJ whole genome shotgun (WGS) entry which is preliminary data.</text>
</comment>
<dbReference type="SUPFAM" id="SSF89447">
    <property type="entry name" value="AbrB/MazE/MraZ-like"/>
    <property type="match status" value="1"/>
</dbReference>
<dbReference type="OrthoDB" id="9810009at2"/>
<name>A0A4R9JT97_9LEPT</name>
<reference evidence="1" key="1">
    <citation type="journal article" date="2019" name="PLoS Negl. Trop. Dis.">
        <title>Revisiting the worldwide diversity of Leptospira species in the environment.</title>
        <authorList>
            <person name="Vincent A.T."/>
            <person name="Schiettekatte O."/>
            <person name="Bourhy P."/>
            <person name="Veyrier F.J."/>
            <person name="Picardeau M."/>
        </authorList>
    </citation>
    <scope>NUCLEOTIDE SEQUENCE [LARGE SCALE GENOMIC DNA]</scope>
    <source>
        <strain evidence="1">201702454</strain>
    </source>
</reference>
<keyword evidence="2" id="KW-1185">Reference proteome</keyword>
<dbReference type="RefSeq" id="WP_135618498.1">
    <property type="nucleotide sequence ID" value="NZ_RQGG01000014.1"/>
</dbReference>
<dbReference type="EMBL" id="RQGG01000014">
    <property type="protein sequence ID" value="TGL54561.1"/>
    <property type="molecule type" value="Genomic_DNA"/>
</dbReference>
<accession>A0A4R9JT97</accession>
<proteinExistence type="predicted"/>
<dbReference type="NCBIfam" id="NF040493">
    <property type="entry name" value="TA_anti_VapB"/>
    <property type="match status" value="1"/>
</dbReference>
<organism evidence="1 2">
    <name type="scientific">Leptospira kemamanensis</name>
    <dbReference type="NCBI Taxonomy" id="2484942"/>
    <lineage>
        <taxon>Bacteria</taxon>
        <taxon>Pseudomonadati</taxon>
        <taxon>Spirochaetota</taxon>
        <taxon>Spirochaetia</taxon>
        <taxon>Leptospirales</taxon>
        <taxon>Leptospiraceae</taxon>
        <taxon>Leptospira</taxon>
    </lineage>
</organism>
<protein>
    <submittedName>
        <fullName evidence="1">Antitoxin</fullName>
    </submittedName>
</protein>
<dbReference type="InterPro" id="IPR047976">
    <property type="entry name" value="Anti_VapB2-like"/>
</dbReference>
<dbReference type="InterPro" id="IPR037914">
    <property type="entry name" value="SpoVT-AbrB_sf"/>
</dbReference>
<sequence>MAHASKVFISGNSQAVRIPKEYQIPEKELYIQKVGNTLFLFPKNDPWKAFEESLNEFSDDFMSDGRSQPEDQIREDF</sequence>
<gene>
    <name evidence="1" type="ORF">EHQ59_06455</name>
</gene>
<dbReference type="Gene3D" id="2.10.260.10">
    <property type="match status" value="1"/>
</dbReference>
<evidence type="ECO:0000313" key="1">
    <source>
        <dbReference type="EMBL" id="TGL54561.1"/>
    </source>
</evidence>
<dbReference type="Proteomes" id="UP000297609">
    <property type="component" value="Unassembled WGS sequence"/>
</dbReference>
<dbReference type="PANTHER" id="PTHR37550">
    <property type="entry name" value="ANTITOXIN VAPB1"/>
    <property type="match status" value="1"/>
</dbReference>